<accession>A0A2Z6N4M8</accession>
<dbReference type="InterPro" id="IPR036397">
    <property type="entry name" value="RNaseH_sf"/>
</dbReference>
<feature type="domain" description="Reverse transcriptase zinc-binding" evidence="2">
    <location>
        <begin position="738"/>
        <end position="818"/>
    </location>
</feature>
<dbReference type="PANTHER" id="PTHR33710:SF77">
    <property type="entry name" value="DNASE I-LIKE SUPERFAMILY PROTEIN"/>
    <property type="match status" value="1"/>
</dbReference>
<dbReference type="Proteomes" id="UP000242715">
    <property type="component" value="Unassembled WGS sequence"/>
</dbReference>
<dbReference type="InterPro" id="IPR044730">
    <property type="entry name" value="RNase_H-like_dom_plant"/>
</dbReference>
<dbReference type="InterPro" id="IPR026960">
    <property type="entry name" value="RVT-Znf"/>
</dbReference>
<dbReference type="Pfam" id="PF13966">
    <property type="entry name" value="zf-RVT"/>
    <property type="match status" value="1"/>
</dbReference>
<evidence type="ECO:0000313" key="3">
    <source>
        <dbReference type="EMBL" id="GAU26419.1"/>
    </source>
</evidence>
<dbReference type="InterPro" id="IPR012337">
    <property type="entry name" value="RNaseH-like_sf"/>
</dbReference>
<evidence type="ECO:0000259" key="1">
    <source>
        <dbReference type="Pfam" id="PF13456"/>
    </source>
</evidence>
<feature type="domain" description="RNase H type-1" evidence="1">
    <location>
        <begin position="857"/>
        <end position="918"/>
    </location>
</feature>
<organism evidence="3 4">
    <name type="scientific">Trifolium subterraneum</name>
    <name type="common">Subterranean clover</name>
    <dbReference type="NCBI Taxonomy" id="3900"/>
    <lineage>
        <taxon>Eukaryota</taxon>
        <taxon>Viridiplantae</taxon>
        <taxon>Streptophyta</taxon>
        <taxon>Embryophyta</taxon>
        <taxon>Tracheophyta</taxon>
        <taxon>Spermatophyta</taxon>
        <taxon>Magnoliopsida</taxon>
        <taxon>eudicotyledons</taxon>
        <taxon>Gunneridae</taxon>
        <taxon>Pentapetalae</taxon>
        <taxon>rosids</taxon>
        <taxon>fabids</taxon>
        <taxon>Fabales</taxon>
        <taxon>Fabaceae</taxon>
        <taxon>Papilionoideae</taxon>
        <taxon>50 kb inversion clade</taxon>
        <taxon>NPAAA clade</taxon>
        <taxon>Hologalegina</taxon>
        <taxon>IRL clade</taxon>
        <taxon>Trifolieae</taxon>
        <taxon>Trifolium</taxon>
    </lineage>
</organism>
<dbReference type="SUPFAM" id="SSF56219">
    <property type="entry name" value="DNase I-like"/>
    <property type="match status" value="1"/>
</dbReference>
<dbReference type="Gene3D" id="3.60.10.10">
    <property type="entry name" value="Endonuclease/exonuclease/phosphatase"/>
    <property type="match status" value="1"/>
</dbReference>
<dbReference type="EMBL" id="DF973335">
    <property type="protein sequence ID" value="GAU26419.1"/>
    <property type="molecule type" value="Genomic_DNA"/>
</dbReference>
<dbReference type="AlphaFoldDB" id="A0A2Z6N4M8"/>
<gene>
    <name evidence="3" type="ORF">TSUD_278640</name>
</gene>
<dbReference type="CDD" id="cd06222">
    <property type="entry name" value="RNase_H_like"/>
    <property type="match status" value="1"/>
</dbReference>
<name>A0A2Z6N4M8_TRISU</name>
<reference evidence="4" key="1">
    <citation type="journal article" date="2017" name="Front. Plant Sci.">
        <title>Climate Clever Clovers: New Paradigm to Reduce the Environmental Footprint of Ruminants by Breeding Low Methanogenic Forages Utilizing Haplotype Variation.</title>
        <authorList>
            <person name="Kaur P."/>
            <person name="Appels R."/>
            <person name="Bayer P.E."/>
            <person name="Keeble-Gagnere G."/>
            <person name="Wang J."/>
            <person name="Hirakawa H."/>
            <person name="Shirasawa K."/>
            <person name="Vercoe P."/>
            <person name="Stefanova K."/>
            <person name="Durmic Z."/>
            <person name="Nichols P."/>
            <person name="Revell C."/>
            <person name="Isobe S.N."/>
            <person name="Edwards D."/>
            <person name="Erskine W."/>
        </authorList>
    </citation>
    <scope>NUCLEOTIDE SEQUENCE [LARGE SCALE GENOMIC DNA]</scope>
    <source>
        <strain evidence="4">cv. Daliak</strain>
    </source>
</reference>
<sequence length="950" mass="108138">MVVHDNPAENIFESLQDSINSKQSEFVDNTEVAQDDNETSQDPIDSVHIPLFVQKDIQFLKESWANLAEMEEQNALPSPIPLSNLDKPPDIPVQPVDVNKIADNLSPSSTDNDGFKLVTSKNARKIDKARLTKTPSHKNSYITRSKTNNHPNLWCLCSLSLNPTLLAVDDQHISVSVVMDGKSYGISAIYVSTCYLQRRNLWNALTQTQSQHMLPWCYLGDFNTVLGSHEYRGNSTPARIPMSDFQNWTDSNNLIHLQTHGAYFTWANSRRGRHYTQKRLDRVICDHNWFDSCNSVNASTLTKNKSDHFPLLFEFKNLEIQHSSSFKFLKMWISHPDCAKIIQDSWNVNVVGCPVYVLSEKLKLLKGKLKIWNKNVFGNIHENVKLARSKVDSIQALLDTNGPSDLILEQEKLAQVDLENALHMEELFWHEKSKVKWHCDGDRNTAYFHKIAKIRRATNHITSLRNGEISLNSPDEVFNHFTTLFNAQTVNNDTGLVDEVIPNLITDRVNCMLTRLPTDDEIKFVVFSLNKDSAPGPDGFGAIFFQTFWGIIKLDTENADNVNDYRPIAIANFKFKLISKIIEDRSLSKVNEAGSLKLCWELLNSDMQWAKFLRFRVLNGTKPISYHIFSSVWSSVKHKLPEIYSNSSWKLGNGELINFWSDPWCGEPLMISLNIPQHLHTFLKAKVKHFIDNHAWNIPACLLLAYPDLHSLTANITIPLRDNVDRLCWKYSHDGDLTMKDSYSFHCTTGQQFNWSKIVWNIDIPPSKSMVVWRSLQNKLPTDECLALRGCHMPSMCSLCESDLESNQHLFLTCRFNNKKIHWRSLINHIIAAVSLSGNNSCLKAKSNISEFVLLRSSACGGLFRDANSSFLGAFSYNIGISTSLNAELIGAMIAIETATSKGWSNFWLESDSMLVVLVFSSAKIVPWALRNRWDNWFQVVESYSPRVAG</sequence>
<dbReference type="GO" id="GO:0004523">
    <property type="term" value="F:RNA-DNA hybrid ribonuclease activity"/>
    <property type="evidence" value="ECO:0007669"/>
    <property type="project" value="InterPro"/>
</dbReference>
<keyword evidence="4" id="KW-1185">Reference proteome</keyword>
<dbReference type="OrthoDB" id="1741802at2759"/>
<dbReference type="InterPro" id="IPR002156">
    <property type="entry name" value="RNaseH_domain"/>
</dbReference>
<dbReference type="PANTHER" id="PTHR33710">
    <property type="entry name" value="BNAC02G09200D PROTEIN"/>
    <property type="match status" value="1"/>
</dbReference>
<evidence type="ECO:0000313" key="4">
    <source>
        <dbReference type="Proteomes" id="UP000242715"/>
    </source>
</evidence>
<evidence type="ECO:0008006" key="5">
    <source>
        <dbReference type="Google" id="ProtNLM"/>
    </source>
</evidence>
<dbReference type="GO" id="GO:0003676">
    <property type="term" value="F:nucleic acid binding"/>
    <property type="evidence" value="ECO:0007669"/>
    <property type="project" value="InterPro"/>
</dbReference>
<evidence type="ECO:0000259" key="2">
    <source>
        <dbReference type="Pfam" id="PF13966"/>
    </source>
</evidence>
<dbReference type="InterPro" id="IPR036691">
    <property type="entry name" value="Endo/exonu/phosph_ase_sf"/>
</dbReference>
<protein>
    <recommendedName>
        <fullName evidence="5">Reverse transcriptase zinc-binding domain-containing protein</fullName>
    </recommendedName>
</protein>
<dbReference type="Pfam" id="PF13456">
    <property type="entry name" value="RVT_3"/>
    <property type="match status" value="1"/>
</dbReference>
<proteinExistence type="predicted"/>
<dbReference type="SUPFAM" id="SSF53098">
    <property type="entry name" value="Ribonuclease H-like"/>
    <property type="match status" value="1"/>
</dbReference>
<dbReference type="Gene3D" id="3.30.420.10">
    <property type="entry name" value="Ribonuclease H-like superfamily/Ribonuclease H"/>
    <property type="match status" value="1"/>
</dbReference>